<reference evidence="3 4" key="1">
    <citation type="submission" date="2019-10" db="EMBL/GenBank/DDBJ databases">
        <title>A soil myxobacterium in the family Polyangiaceae.</title>
        <authorList>
            <person name="Li Y."/>
            <person name="Wang J."/>
        </authorList>
    </citation>
    <scope>NUCLEOTIDE SEQUENCE [LARGE SCALE GENOMIC DNA]</scope>
    <source>
        <strain evidence="3 4">DSM 14734</strain>
    </source>
</reference>
<keyword evidence="1" id="KW-0472">Membrane</keyword>
<dbReference type="GO" id="GO:0016491">
    <property type="term" value="F:oxidoreductase activity"/>
    <property type="evidence" value="ECO:0007669"/>
    <property type="project" value="InterPro"/>
</dbReference>
<evidence type="ECO:0000313" key="3">
    <source>
        <dbReference type="EMBL" id="MRG96961.1"/>
    </source>
</evidence>
<dbReference type="Proteomes" id="UP000440224">
    <property type="component" value="Unassembled WGS sequence"/>
</dbReference>
<feature type="transmembrane region" description="Helical" evidence="1">
    <location>
        <begin position="145"/>
        <end position="164"/>
    </location>
</feature>
<dbReference type="Pfam" id="PF04116">
    <property type="entry name" value="FA_hydroxylase"/>
    <property type="match status" value="1"/>
</dbReference>
<sequence>MAEAPRDLALIRDEKRASIVAQIPAGYSPTFHFVFPGLLGLSVLVASLLGIEALRPIELLAVPITLLAGFGFEWRAHKDILHKRMPLLGVLYERHELSHHVIYTDRDMAMKGPREMWLILMPPYAIVLVFFTLVLPLAVGLTYALGTNVAMLATATSMVFFLSYEWLHLAYHLPDEHPIARIGLVARLREHHRRHHEPRLMKRWNFNVTVPLFDWLHGTTWSPEREARRRERQASRQASRAPS</sequence>
<organism evidence="3 4">
    <name type="scientific">Polyangium spumosum</name>
    <dbReference type="NCBI Taxonomy" id="889282"/>
    <lineage>
        <taxon>Bacteria</taxon>
        <taxon>Pseudomonadati</taxon>
        <taxon>Myxococcota</taxon>
        <taxon>Polyangia</taxon>
        <taxon>Polyangiales</taxon>
        <taxon>Polyangiaceae</taxon>
        <taxon>Polyangium</taxon>
    </lineage>
</organism>
<feature type="transmembrane region" description="Helical" evidence="1">
    <location>
        <begin position="116"/>
        <end position="139"/>
    </location>
</feature>
<proteinExistence type="predicted"/>
<comment type="caution">
    <text evidence="3">The sequence shown here is derived from an EMBL/GenBank/DDBJ whole genome shotgun (WGS) entry which is preliminary data.</text>
</comment>
<gene>
    <name evidence="3" type="ORF">GF068_34310</name>
</gene>
<dbReference type="GO" id="GO:0005506">
    <property type="term" value="F:iron ion binding"/>
    <property type="evidence" value="ECO:0007669"/>
    <property type="project" value="InterPro"/>
</dbReference>
<keyword evidence="1" id="KW-1133">Transmembrane helix</keyword>
<dbReference type="OrthoDB" id="5965958at2"/>
<evidence type="ECO:0000256" key="1">
    <source>
        <dbReference type="SAM" id="Phobius"/>
    </source>
</evidence>
<evidence type="ECO:0000313" key="4">
    <source>
        <dbReference type="Proteomes" id="UP000440224"/>
    </source>
</evidence>
<keyword evidence="4" id="KW-1185">Reference proteome</keyword>
<dbReference type="InterPro" id="IPR006694">
    <property type="entry name" value="Fatty_acid_hydroxylase"/>
</dbReference>
<evidence type="ECO:0000259" key="2">
    <source>
        <dbReference type="Pfam" id="PF04116"/>
    </source>
</evidence>
<name>A0A6N7Q7W8_9BACT</name>
<dbReference type="AlphaFoldDB" id="A0A6N7Q7W8"/>
<feature type="domain" description="Fatty acid hydroxylase" evidence="2">
    <location>
        <begin position="71"/>
        <end position="219"/>
    </location>
</feature>
<dbReference type="GO" id="GO:0008610">
    <property type="term" value="P:lipid biosynthetic process"/>
    <property type="evidence" value="ECO:0007669"/>
    <property type="project" value="InterPro"/>
</dbReference>
<dbReference type="EMBL" id="WJIE01000014">
    <property type="protein sequence ID" value="MRG96961.1"/>
    <property type="molecule type" value="Genomic_DNA"/>
</dbReference>
<feature type="transmembrane region" description="Helical" evidence="1">
    <location>
        <begin position="33"/>
        <end position="51"/>
    </location>
</feature>
<accession>A0A6N7Q7W8</accession>
<keyword evidence="1" id="KW-0812">Transmembrane</keyword>
<dbReference type="RefSeq" id="WP_153823747.1">
    <property type="nucleotide sequence ID" value="NZ_WJIE01000014.1"/>
</dbReference>
<protein>
    <recommendedName>
        <fullName evidence="2">Fatty acid hydroxylase domain-containing protein</fullName>
    </recommendedName>
</protein>